<organism evidence="1 2">
    <name type="scientific">Flexibacter flexilis DSM 6793</name>
    <dbReference type="NCBI Taxonomy" id="927664"/>
    <lineage>
        <taxon>Bacteria</taxon>
        <taxon>Pseudomonadati</taxon>
        <taxon>Bacteroidota</taxon>
        <taxon>Cytophagia</taxon>
        <taxon>Cytophagales</taxon>
        <taxon>Flexibacteraceae</taxon>
        <taxon>Flexibacter</taxon>
    </lineage>
</organism>
<keyword evidence="2" id="KW-1185">Reference proteome</keyword>
<dbReference type="STRING" id="927664.SAMN05421780_101105"/>
<evidence type="ECO:0000313" key="2">
    <source>
        <dbReference type="Proteomes" id="UP000199514"/>
    </source>
</evidence>
<evidence type="ECO:0000313" key="1">
    <source>
        <dbReference type="EMBL" id="SFB72319.1"/>
    </source>
</evidence>
<proteinExistence type="predicted"/>
<reference evidence="1 2" key="1">
    <citation type="submission" date="2016-10" db="EMBL/GenBank/DDBJ databases">
        <authorList>
            <person name="de Groot N.N."/>
        </authorList>
    </citation>
    <scope>NUCLEOTIDE SEQUENCE [LARGE SCALE GENOMIC DNA]</scope>
    <source>
        <strain evidence="1 2">DSM 6793</strain>
    </source>
</reference>
<accession>A0A1I1DBB4</accession>
<sequence>MSIFFEKNFPIHASLQLIDVSNIVSKLSFCFVKELPANDKMPLQHIYSRYENGDKQVFIYFNDHLLGVEYFCIRGLNEESVIEAGKELCESIKVYTVEELWEEYQSCADESKLASIVARFFVLGMNGFDKGLLLCYSQFIRDKREPVWETTRMGISYLGWIEFKPLLEDEAKESSFKGNSFKELIDILERNIWSKI</sequence>
<gene>
    <name evidence="1" type="ORF">SAMN05421780_101105</name>
</gene>
<name>A0A1I1DBB4_9BACT</name>
<protein>
    <submittedName>
        <fullName evidence="1">Uncharacterized protein</fullName>
    </submittedName>
</protein>
<dbReference type="OrthoDB" id="975025at2"/>
<dbReference type="EMBL" id="FOLE01000001">
    <property type="protein sequence ID" value="SFB72319.1"/>
    <property type="molecule type" value="Genomic_DNA"/>
</dbReference>
<dbReference type="AlphaFoldDB" id="A0A1I1DBB4"/>
<dbReference type="Proteomes" id="UP000199514">
    <property type="component" value="Unassembled WGS sequence"/>
</dbReference>
<dbReference type="RefSeq" id="WP_091505686.1">
    <property type="nucleotide sequence ID" value="NZ_FOLE01000001.1"/>
</dbReference>